<accession>A0A7D4PYP0</accession>
<dbReference type="Proteomes" id="UP000505355">
    <property type="component" value="Chromosome"/>
</dbReference>
<evidence type="ECO:0000313" key="1">
    <source>
        <dbReference type="EMBL" id="QKJ28346.1"/>
    </source>
</evidence>
<reference evidence="1 2" key="1">
    <citation type="submission" date="2020-05" db="EMBL/GenBank/DDBJ databases">
        <title>Mucilaginibacter mali sp. nov.</title>
        <authorList>
            <person name="Kim H.S."/>
            <person name="Lee K.C."/>
            <person name="Suh M.K."/>
            <person name="Kim J.-S."/>
            <person name="Han K.-I."/>
            <person name="Eom M.K."/>
            <person name="Shin Y.K."/>
            <person name="Lee J.-S."/>
        </authorList>
    </citation>
    <scope>NUCLEOTIDE SEQUENCE [LARGE SCALE GENOMIC DNA]</scope>
    <source>
        <strain evidence="1 2">G2-14</strain>
    </source>
</reference>
<organism evidence="1 2">
    <name type="scientific">Mucilaginibacter mali</name>
    <dbReference type="NCBI Taxonomy" id="2740462"/>
    <lineage>
        <taxon>Bacteria</taxon>
        <taxon>Pseudomonadati</taxon>
        <taxon>Bacteroidota</taxon>
        <taxon>Sphingobacteriia</taxon>
        <taxon>Sphingobacteriales</taxon>
        <taxon>Sphingobacteriaceae</taxon>
        <taxon>Mucilaginibacter</taxon>
    </lineage>
</organism>
<dbReference type="EMBL" id="CP054139">
    <property type="protein sequence ID" value="QKJ28346.1"/>
    <property type="molecule type" value="Genomic_DNA"/>
</dbReference>
<dbReference type="AlphaFoldDB" id="A0A7D4PYP0"/>
<gene>
    <name evidence="1" type="ORF">HQ865_00745</name>
</gene>
<dbReference type="Gene3D" id="3.10.450.620">
    <property type="entry name" value="JHP933, nucleotidyltransferase-like core domain"/>
    <property type="match status" value="1"/>
</dbReference>
<sequence length="353" mass="40406">MISRQNFELEWIKSVSTKLGRKGDPKMLEKVIYALYLLEQLKANGLNLIFKGGTSLLLVTDPPRRFSIDIDIITTASQSEIEMVIGKIIARGQFTSWESDNERKHVTDAPVSHYKIYYKSRVNQHFGEEPILLDILFGENPYPTLQEHLIAHSWLHQEGEAITIQLPSFESILGDKLTAFAPNTTGILYSKNRPVEIIKQLYDIGFLFELSNDLATIKASYRTIVKEEIALRKLQIDWQGPLEDAIETCFLLALREPRSKEFEHLQSGIRNIVNFIIHRFTIDEAILAGAKTAYLCSLMLNDDHNIKRFGSAEQIRDLEITASNYSKLNKLKKSNPEAFFYWQLALISKNKTA</sequence>
<dbReference type="KEGG" id="mmab:HQ865_00745"/>
<dbReference type="GO" id="GO:0016740">
    <property type="term" value="F:transferase activity"/>
    <property type="evidence" value="ECO:0007669"/>
    <property type="project" value="UniProtKB-KW"/>
</dbReference>
<evidence type="ECO:0000313" key="2">
    <source>
        <dbReference type="Proteomes" id="UP000505355"/>
    </source>
</evidence>
<keyword evidence="2" id="KW-1185">Reference proteome</keyword>
<dbReference type="RefSeq" id="WP_173413048.1">
    <property type="nucleotide sequence ID" value="NZ_CP054139.1"/>
</dbReference>
<name>A0A7D4PYP0_9SPHI</name>
<keyword evidence="1" id="KW-0808">Transferase</keyword>
<dbReference type="InterPro" id="IPR014942">
    <property type="entry name" value="AbiEii"/>
</dbReference>
<dbReference type="Pfam" id="PF08843">
    <property type="entry name" value="AbiEii"/>
    <property type="match status" value="1"/>
</dbReference>
<proteinExistence type="predicted"/>
<protein>
    <submittedName>
        <fullName evidence="1">Nucleotidyl transferase AbiEii/AbiGii toxin family protein</fullName>
    </submittedName>
</protein>